<dbReference type="Gene3D" id="3.40.50.2300">
    <property type="match status" value="1"/>
</dbReference>
<dbReference type="InterPro" id="IPR011006">
    <property type="entry name" value="CheY-like_superfamily"/>
</dbReference>
<reference evidence="2" key="1">
    <citation type="journal article" date="2014" name="Front. Microbiol.">
        <title>High frequency of phylogenetically diverse reductive dehalogenase-homologous genes in deep subseafloor sedimentary metagenomes.</title>
        <authorList>
            <person name="Kawai M."/>
            <person name="Futagami T."/>
            <person name="Toyoda A."/>
            <person name="Takaki Y."/>
            <person name="Nishi S."/>
            <person name="Hori S."/>
            <person name="Arai W."/>
            <person name="Tsubouchi T."/>
            <person name="Morono Y."/>
            <person name="Uchiyama I."/>
            <person name="Ito T."/>
            <person name="Fujiyama A."/>
            <person name="Inagaki F."/>
            <person name="Takami H."/>
        </authorList>
    </citation>
    <scope>NUCLEOTIDE SEQUENCE</scope>
    <source>
        <strain evidence="2">Expedition CK06-06</strain>
    </source>
</reference>
<dbReference type="AlphaFoldDB" id="X1D8X9"/>
<evidence type="ECO:0000313" key="2">
    <source>
        <dbReference type="EMBL" id="GAH01504.1"/>
    </source>
</evidence>
<protein>
    <recommendedName>
        <fullName evidence="1">Response regulatory domain-containing protein</fullName>
    </recommendedName>
</protein>
<comment type="caution">
    <text evidence="2">The sequence shown here is derived from an EMBL/GenBank/DDBJ whole genome shotgun (WGS) entry which is preliminary data.</text>
</comment>
<dbReference type="Pfam" id="PF00072">
    <property type="entry name" value="Response_reg"/>
    <property type="match status" value="1"/>
</dbReference>
<feature type="non-terminal residue" evidence="2">
    <location>
        <position position="1"/>
    </location>
</feature>
<sequence length="138" mass="15453">EIEIAMNGIEAVEQYKKAKDSGQSFDAVILDLTIPGDRGGKEAIKRLLEIDPEVKAIVSSGYSNNPIMSDYEKYGFNGIIAKPYEIEELSKTLHGLIMGMEEQHHKVKGIHINMKNSSHPNQTFSKKYCQKKAEVAEK</sequence>
<feature type="domain" description="Response regulatory" evidence="1">
    <location>
        <begin position="1"/>
        <end position="97"/>
    </location>
</feature>
<organism evidence="2">
    <name type="scientific">marine sediment metagenome</name>
    <dbReference type="NCBI Taxonomy" id="412755"/>
    <lineage>
        <taxon>unclassified sequences</taxon>
        <taxon>metagenomes</taxon>
        <taxon>ecological metagenomes</taxon>
    </lineage>
</organism>
<name>X1D8X9_9ZZZZ</name>
<dbReference type="SUPFAM" id="SSF52172">
    <property type="entry name" value="CheY-like"/>
    <property type="match status" value="1"/>
</dbReference>
<evidence type="ECO:0000259" key="1">
    <source>
        <dbReference type="PROSITE" id="PS50110"/>
    </source>
</evidence>
<dbReference type="PROSITE" id="PS50110">
    <property type="entry name" value="RESPONSE_REGULATORY"/>
    <property type="match status" value="1"/>
</dbReference>
<dbReference type="InterPro" id="IPR001789">
    <property type="entry name" value="Sig_transdc_resp-reg_receiver"/>
</dbReference>
<dbReference type="EMBL" id="BART01026821">
    <property type="protein sequence ID" value="GAH01504.1"/>
    <property type="molecule type" value="Genomic_DNA"/>
</dbReference>
<gene>
    <name evidence="2" type="ORF">S01H4_47718</name>
</gene>
<accession>X1D8X9</accession>
<proteinExistence type="predicted"/>
<dbReference type="GO" id="GO:0000160">
    <property type="term" value="P:phosphorelay signal transduction system"/>
    <property type="evidence" value="ECO:0007669"/>
    <property type="project" value="InterPro"/>
</dbReference>